<evidence type="ECO:0000256" key="1">
    <source>
        <dbReference type="ARBA" id="ARBA00001770"/>
    </source>
</evidence>
<dbReference type="NCBIfam" id="TIGR00504">
    <property type="entry name" value="pyro_pdase"/>
    <property type="match status" value="1"/>
</dbReference>
<feature type="active site" evidence="9">
    <location>
        <position position="79"/>
    </location>
</feature>
<dbReference type="InterPro" id="IPR016125">
    <property type="entry name" value="Peptidase_C15-like"/>
</dbReference>
<evidence type="ECO:0000256" key="9">
    <source>
        <dbReference type="PROSITE-ProRule" id="PRU10076"/>
    </source>
</evidence>
<gene>
    <name evidence="10" type="primary">pcp</name>
    <name evidence="10" type="ORF">ACFO4L_12415</name>
</gene>
<dbReference type="Gene3D" id="3.40.630.20">
    <property type="entry name" value="Peptidase C15, pyroglutamyl peptidase I-like"/>
    <property type="match status" value="1"/>
</dbReference>
<evidence type="ECO:0000256" key="8">
    <source>
        <dbReference type="ARBA" id="ARBA00022807"/>
    </source>
</evidence>
<keyword evidence="5" id="KW-0963">Cytoplasm</keyword>
<dbReference type="PIRSF" id="PIRSF015592">
    <property type="entry name" value="Prld-crbxl_pptds"/>
    <property type="match status" value="1"/>
</dbReference>
<dbReference type="Pfam" id="PF01470">
    <property type="entry name" value="Peptidase_C15"/>
    <property type="match status" value="1"/>
</dbReference>
<dbReference type="SUPFAM" id="SSF53182">
    <property type="entry name" value="Pyrrolidone carboxyl peptidase (pyroglutamate aminopeptidase)"/>
    <property type="match status" value="1"/>
</dbReference>
<dbReference type="NCBIfam" id="NF009676">
    <property type="entry name" value="PRK13197.1"/>
    <property type="match status" value="1"/>
</dbReference>
<dbReference type="CDD" id="cd00501">
    <property type="entry name" value="Peptidase_C15"/>
    <property type="match status" value="1"/>
</dbReference>
<comment type="subcellular location">
    <subcellularLocation>
        <location evidence="3">Cytoplasm</location>
    </subcellularLocation>
</comment>
<evidence type="ECO:0000256" key="3">
    <source>
        <dbReference type="ARBA" id="ARBA00004496"/>
    </source>
</evidence>
<sequence>MRILVTGFEPFGGMTQNPSSKLVSWIDEETFPEAEVKTMTLPVTYSQCAEPVVEALHSWKPDVVLLFGVAAGRPSISLERIAINMEDAPGLEDNEGEAPVDRPVVNEGPAAYFSTLPLREIKETLQQGGVPAAFSYSAGTYICNTTMYRVLHEASAHSLPVQAGFIHLPASPDMIPDGSKPTMAPETVQRAFRHILQTIIKKEAAV</sequence>
<comment type="similarity">
    <text evidence="4">Belongs to the peptidase C15 family.</text>
</comment>
<keyword evidence="11" id="KW-1185">Reference proteome</keyword>
<dbReference type="RefSeq" id="WP_377909995.1">
    <property type="nucleotide sequence ID" value="NZ_JBHSGK010000013.1"/>
</dbReference>
<keyword evidence="7 10" id="KW-0378">Hydrolase</keyword>
<dbReference type="InterPro" id="IPR000816">
    <property type="entry name" value="Peptidase_C15"/>
</dbReference>
<evidence type="ECO:0000256" key="2">
    <source>
        <dbReference type="ARBA" id="ARBA00002280"/>
    </source>
</evidence>
<dbReference type="InterPro" id="IPR029762">
    <property type="entry name" value="PGP-I_bact-type"/>
</dbReference>
<evidence type="ECO:0000256" key="5">
    <source>
        <dbReference type="ARBA" id="ARBA00022490"/>
    </source>
</evidence>
<dbReference type="GO" id="GO:0016920">
    <property type="term" value="F:pyroglutamyl-peptidase activity"/>
    <property type="evidence" value="ECO:0007669"/>
    <property type="project" value="UniProtKB-EC"/>
</dbReference>
<organism evidence="10 11">
    <name type="scientific">Bacillus daqingensis</name>
    <dbReference type="NCBI Taxonomy" id="872396"/>
    <lineage>
        <taxon>Bacteria</taxon>
        <taxon>Bacillati</taxon>
        <taxon>Bacillota</taxon>
        <taxon>Bacilli</taxon>
        <taxon>Bacillales</taxon>
        <taxon>Bacillaceae</taxon>
        <taxon>Bacillus</taxon>
    </lineage>
</organism>
<keyword evidence="8" id="KW-0788">Thiol protease</keyword>
<dbReference type="InterPro" id="IPR036440">
    <property type="entry name" value="Peptidase_C15-like_sf"/>
</dbReference>
<comment type="caution">
    <text evidence="10">The sequence shown here is derived from an EMBL/GenBank/DDBJ whole genome shotgun (WGS) entry which is preliminary data.</text>
</comment>
<accession>A0ABV9NVJ0</accession>
<evidence type="ECO:0000313" key="11">
    <source>
        <dbReference type="Proteomes" id="UP001595896"/>
    </source>
</evidence>
<evidence type="ECO:0000256" key="6">
    <source>
        <dbReference type="ARBA" id="ARBA00022670"/>
    </source>
</evidence>
<dbReference type="PRINTS" id="PR00706">
    <property type="entry name" value="PYROGLUPTASE"/>
</dbReference>
<reference evidence="11" key="1">
    <citation type="journal article" date="2019" name="Int. J. Syst. Evol. Microbiol.">
        <title>The Global Catalogue of Microorganisms (GCM) 10K type strain sequencing project: providing services to taxonomists for standard genome sequencing and annotation.</title>
        <authorList>
            <consortium name="The Broad Institute Genomics Platform"/>
            <consortium name="The Broad Institute Genome Sequencing Center for Infectious Disease"/>
            <person name="Wu L."/>
            <person name="Ma J."/>
        </authorList>
    </citation>
    <scope>NUCLEOTIDE SEQUENCE [LARGE SCALE GENOMIC DNA]</scope>
    <source>
        <strain evidence="11">JCM 12165</strain>
    </source>
</reference>
<name>A0ABV9NVJ0_9BACI</name>
<dbReference type="EMBL" id="JBHSGK010000013">
    <property type="protein sequence ID" value="MFC4737397.1"/>
    <property type="molecule type" value="Genomic_DNA"/>
</dbReference>
<evidence type="ECO:0000256" key="7">
    <source>
        <dbReference type="ARBA" id="ARBA00022801"/>
    </source>
</evidence>
<evidence type="ECO:0000313" key="10">
    <source>
        <dbReference type="EMBL" id="MFC4737397.1"/>
    </source>
</evidence>
<keyword evidence="6" id="KW-0645">Protease</keyword>
<dbReference type="EC" id="3.4.19.3" evidence="9"/>
<dbReference type="InterPro" id="IPR033693">
    <property type="entry name" value="PGPEP1_Glu_AS"/>
</dbReference>
<dbReference type="PANTHER" id="PTHR23402">
    <property type="entry name" value="PROTEASE FAMILY C15 PYROGLUTAMYL-PEPTIDASE I-RELATED"/>
    <property type="match status" value="1"/>
</dbReference>
<evidence type="ECO:0000256" key="4">
    <source>
        <dbReference type="ARBA" id="ARBA00006641"/>
    </source>
</evidence>
<dbReference type="PROSITE" id="PS01333">
    <property type="entry name" value="PYRASE_GLU"/>
    <property type="match status" value="1"/>
</dbReference>
<proteinExistence type="inferred from homology"/>
<protein>
    <recommendedName>
        <fullName evidence="9">Pyroglutamyl-peptidase I</fullName>
        <ecNumber evidence="9">3.4.19.3</ecNumber>
    </recommendedName>
</protein>
<comment type="catalytic activity">
    <reaction evidence="1 9">
        <text>Release of an N-terminal pyroglutamyl group from a polypeptide, the second amino acid generally not being Pro.</text>
        <dbReference type="EC" id="3.4.19.3"/>
    </reaction>
</comment>
<dbReference type="Proteomes" id="UP001595896">
    <property type="component" value="Unassembled WGS sequence"/>
</dbReference>
<dbReference type="PANTHER" id="PTHR23402:SF1">
    <property type="entry name" value="PYROGLUTAMYL-PEPTIDASE I"/>
    <property type="match status" value="1"/>
</dbReference>
<comment type="function">
    <text evidence="2">Removes 5-oxoproline from various penultimate amino acid residues except L-proline.</text>
</comment>